<organism evidence="6 7">
    <name type="scientific">Tetraparma gracilis</name>
    <dbReference type="NCBI Taxonomy" id="2962635"/>
    <lineage>
        <taxon>Eukaryota</taxon>
        <taxon>Sar</taxon>
        <taxon>Stramenopiles</taxon>
        <taxon>Ochrophyta</taxon>
        <taxon>Bolidophyceae</taxon>
        <taxon>Parmales</taxon>
        <taxon>Triparmaceae</taxon>
        <taxon>Tetraparma</taxon>
    </lineage>
</organism>
<dbReference type="InterPro" id="IPR036866">
    <property type="entry name" value="RibonucZ/Hydroxyglut_hydro"/>
</dbReference>
<feature type="domain" description="Metallo-beta-lactamase" evidence="5">
    <location>
        <begin position="57"/>
        <end position="266"/>
    </location>
</feature>
<dbReference type="SUPFAM" id="SSF56281">
    <property type="entry name" value="Metallo-hydrolase/oxidoreductase"/>
    <property type="match status" value="1"/>
</dbReference>
<accession>A0ABQ6NBU3</accession>
<dbReference type="EMBL" id="BRYB01006374">
    <property type="protein sequence ID" value="GMI56078.1"/>
    <property type="molecule type" value="Genomic_DNA"/>
</dbReference>
<evidence type="ECO:0000313" key="7">
    <source>
        <dbReference type="Proteomes" id="UP001165060"/>
    </source>
</evidence>
<sequence length="336" mass="35601">MSAHFASPLSSTASFPLGSSTLTALTDCGGSAPAAWMFPALPPADLELFPGGRAPLSYGCCLVETPAATLLVDSSVGPPRLNTIDPAFTTKAREQRPLLSLLAAADVAPEAVTAVVHTHLHRDHHSGNVLGGGGLAFPGATHYVQRGEAEYWSSTPELRARSGWDETIRPVEEAGKLRLVDGSLEIAAGVTLRPAGGHTPGHQVVVVEDPEAGKAYLVGDLLHQTLQVEHRDWSPRFDWDAEKARESRELVLGEIEREGARMLSPHFPFPGVGRIEAGKWAPGWGAAKPKEAAVEELAADPIAFWGAWSMAHDADACRVGEDGVKCSCFEGLGSVM</sequence>
<evidence type="ECO:0000259" key="5">
    <source>
        <dbReference type="SMART" id="SM00849"/>
    </source>
</evidence>
<evidence type="ECO:0000256" key="4">
    <source>
        <dbReference type="ARBA" id="ARBA00022833"/>
    </source>
</evidence>
<dbReference type="Proteomes" id="UP001165060">
    <property type="component" value="Unassembled WGS sequence"/>
</dbReference>
<comment type="caution">
    <text evidence="6">The sequence shown here is derived from an EMBL/GenBank/DDBJ whole genome shotgun (WGS) entry which is preliminary data.</text>
</comment>
<evidence type="ECO:0000256" key="3">
    <source>
        <dbReference type="ARBA" id="ARBA00022801"/>
    </source>
</evidence>
<evidence type="ECO:0000256" key="1">
    <source>
        <dbReference type="ARBA" id="ARBA00007749"/>
    </source>
</evidence>
<keyword evidence="3" id="KW-0378">Hydrolase</keyword>
<keyword evidence="7" id="KW-1185">Reference proteome</keyword>
<evidence type="ECO:0000313" key="6">
    <source>
        <dbReference type="EMBL" id="GMI56078.1"/>
    </source>
</evidence>
<keyword evidence="4" id="KW-0862">Zinc</keyword>
<name>A0ABQ6NBU3_9STRA</name>
<evidence type="ECO:0000256" key="2">
    <source>
        <dbReference type="ARBA" id="ARBA00022723"/>
    </source>
</evidence>
<dbReference type="PANTHER" id="PTHR42978">
    <property type="entry name" value="QUORUM-QUENCHING LACTONASE YTNP-RELATED-RELATED"/>
    <property type="match status" value="1"/>
</dbReference>
<dbReference type="SMART" id="SM00849">
    <property type="entry name" value="Lactamase_B"/>
    <property type="match status" value="1"/>
</dbReference>
<reference evidence="6 7" key="1">
    <citation type="journal article" date="2023" name="Commun. Biol.">
        <title>Genome analysis of Parmales, the sister group of diatoms, reveals the evolutionary specialization of diatoms from phago-mixotrophs to photoautotrophs.</title>
        <authorList>
            <person name="Ban H."/>
            <person name="Sato S."/>
            <person name="Yoshikawa S."/>
            <person name="Yamada K."/>
            <person name="Nakamura Y."/>
            <person name="Ichinomiya M."/>
            <person name="Sato N."/>
            <person name="Blanc-Mathieu R."/>
            <person name="Endo H."/>
            <person name="Kuwata A."/>
            <person name="Ogata H."/>
        </authorList>
    </citation>
    <scope>NUCLEOTIDE SEQUENCE [LARGE SCALE GENOMIC DNA]</scope>
</reference>
<protein>
    <recommendedName>
        <fullName evidence="5">Metallo-beta-lactamase domain-containing protein</fullName>
    </recommendedName>
</protein>
<dbReference type="Pfam" id="PF00753">
    <property type="entry name" value="Lactamase_B"/>
    <property type="match status" value="1"/>
</dbReference>
<proteinExistence type="inferred from homology"/>
<dbReference type="InterPro" id="IPR001279">
    <property type="entry name" value="Metallo-B-lactamas"/>
</dbReference>
<comment type="similarity">
    <text evidence="1">Belongs to the metallo-beta-lactamase superfamily.</text>
</comment>
<gene>
    <name evidence="6" type="ORF">TeGR_g10044</name>
</gene>
<dbReference type="PANTHER" id="PTHR42978:SF6">
    <property type="entry name" value="QUORUM-QUENCHING LACTONASE YTNP-RELATED"/>
    <property type="match status" value="1"/>
</dbReference>
<keyword evidence="2" id="KW-0479">Metal-binding</keyword>
<dbReference type="InterPro" id="IPR051013">
    <property type="entry name" value="MBL_superfamily_lactonases"/>
</dbReference>
<dbReference type="Gene3D" id="3.60.15.10">
    <property type="entry name" value="Ribonuclease Z/Hydroxyacylglutathione hydrolase-like"/>
    <property type="match status" value="1"/>
</dbReference>